<dbReference type="AlphaFoldDB" id="A0A3A8GII8"/>
<feature type="chain" id="PRO_5017179380" evidence="1">
    <location>
        <begin position="23"/>
        <end position="153"/>
    </location>
</feature>
<name>A0A3A8GII8_9GAMM</name>
<dbReference type="RefSeq" id="WP_120366790.1">
    <property type="nucleotide sequence ID" value="NZ_RAXZ01000002.1"/>
</dbReference>
<protein>
    <submittedName>
        <fullName evidence="2">Uncharacterized protein</fullName>
    </submittedName>
</protein>
<evidence type="ECO:0000256" key="1">
    <source>
        <dbReference type="SAM" id="SignalP"/>
    </source>
</evidence>
<evidence type="ECO:0000313" key="3">
    <source>
        <dbReference type="Proteomes" id="UP000281084"/>
    </source>
</evidence>
<gene>
    <name evidence="2" type="ORF">D7V64_02985</name>
</gene>
<sequence>MFKIQNIFCFFSLIGLCSTALAAECTLNNSDRTIYLNKGVGIIDYTFQNCKKKIKSSEYQWLDTKDNHIIFKSSDHPQHPINVIHTNQNFIIIEGGGSVYSGTSAKLSHKKDYLNYDVRAVQYQIMMGYHLLPALADYQPGDYDTSVKLSVNY</sequence>
<organism evidence="2 3">
    <name type="scientific">Acinetobacter cumulans</name>
    <dbReference type="NCBI Taxonomy" id="2136182"/>
    <lineage>
        <taxon>Bacteria</taxon>
        <taxon>Pseudomonadati</taxon>
        <taxon>Pseudomonadota</taxon>
        <taxon>Gammaproteobacteria</taxon>
        <taxon>Moraxellales</taxon>
        <taxon>Moraxellaceae</taxon>
        <taxon>Acinetobacter</taxon>
    </lineage>
</organism>
<keyword evidence="1" id="KW-0732">Signal</keyword>
<proteinExistence type="predicted"/>
<dbReference type="EMBL" id="RAXZ01000002">
    <property type="protein sequence ID" value="RKG55290.1"/>
    <property type="molecule type" value="Genomic_DNA"/>
</dbReference>
<evidence type="ECO:0000313" key="2">
    <source>
        <dbReference type="EMBL" id="RKG55290.1"/>
    </source>
</evidence>
<comment type="caution">
    <text evidence="2">The sequence shown here is derived from an EMBL/GenBank/DDBJ whole genome shotgun (WGS) entry which is preliminary data.</text>
</comment>
<dbReference type="Proteomes" id="UP000281084">
    <property type="component" value="Unassembled WGS sequence"/>
</dbReference>
<feature type="signal peptide" evidence="1">
    <location>
        <begin position="1"/>
        <end position="22"/>
    </location>
</feature>
<reference evidence="2 3" key="1">
    <citation type="submission" date="2018-09" db="EMBL/GenBank/DDBJ databases">
        <title>The draft genome of Acinetobacter spp. strains.</title>
        <authorList>
            <person name="Qin J."/>
            <person name="Feng Y."/>
            <person name="Zong Z."/>
        </authorList>
    </citation>
    <scope>NUCLEOTIDE SEQUENCE [LARGE SCALE GENOMIC DNA]</scope>
    <source>
        <strain evidence="2 3">WCHAc060002</strain>
    </source>
</reference>
<accession>A0A3A8GII8</accession>